<dbReference type="RefSeq" id="WP_069932007.1">
    <property type="nucleotide sequence ID" value="NZ_MEHJ01000001.1"/>
</dbReference>
<reference evidence="1 2" key="1">
    <citation type="submission" date="2016-08" db="EMBL/GenBank/DDBJ databases">
        <title>Complete genome sequence of Streptomyces agglomeratus strain 6-3-2, a novel anti-MRSA actinomycete isolated from Wuli of Tebit, China.</title>
        <authorList>
            <person name="Chen X."/>
        </authorList>
    </citation>
    <scope>NUCLEOTIDE SEQUENCE [LARGE SCALE GENOMIC DNA]</scope>
    <source>
        <strain evidence="1 2">6-3-2</strain>
    </source>
</reference>
<protein>
    <recommendedName>
        <fullName evidence="3">Cupin 2 conserved barrel domain-containing protein</fullName>
    </recommendedName>
</protein>
<dbReference type="Proteomes" id="UP000095759">
    <property type="component" value="Unassembled WGS sequence"/>
</dbReference>
<proteinExistence type="predicted"/>
<dbReference type="InterPro" id="IPR011051">
    <property type="entry name" value="RmlC_Cupin_sf"/>
</dbReference>
<evidence type="ECO:0000313" key="2">
    <source>
        <dbReference type="Proteomes" id="UP000095759"/>
    </source>
</evidence>
<sequence length="160" mass="16438">MTHSPSAAAVTDLDAEMAGAPAGAAGALWRLTGAQRGLDANLVRLGPGGVIAEHTEPTLDVLMIVVQGSGRVTTGEETRPLTLHSAAWLAKGSRRSLTAGPDGMTYLTVHTRRPGLGVTPASPEGGEAACLLQRVCPDCGRLAADRDARYCARCGSPLPD</sequence>
<dbReference type="InterPro" id="IPR014710">
    <property type="entry name" value="RmlC-like_jellyroll"/>
</dbReference>
<evidence type="ECO:0008006" key="3">
    <source>
        <dbReference type="Google" id="ProtNLM"/>
    </source>
</evidence>
<dbReference type="AlphaFoldDB" id="A0A1E5PG20"/>
<dbReference type="SUPFAM" id="SSF51182">
    <property type="entry name" value="RmlC-like cupins"/>
    <property type="match status" value="1"/>
</dbReference>
<evidence type="ECO:0000313" key="1">
    <source>
        <dbReference type="EMBL" id="OEJ28472.1"/>
    </source>
</evidence>
<dbReference type="STRING" id="285458.BGM19_04455"/>
<gene>
    <name evidence="1" type="ORF">AS594_32300</name>
</gene>
<comment type="caution">
    <text evidence="1">The sequence shown here is derived from an EMBL/GenBank/DDBJ whole genome shotgun (WGS) entry which is preliminary data.</text>
</comment>
<accession>A0A1E5PG20</accession>
<keyword evidence="2" id="KW-1185">Reference proteome</keyword>
<organism evidence="1 2">
    <name type="scientific">Streptomyces agglomeratus</name>
    <dbReference type="NCBI Taxonomy" id="285458"/>
    <lineage>
        <taxon>Bacteria</taxon>
        <taxon>Bacillati</taxon>
        <taxon>Actinomycetota</taxon>
        <taxon>Actinomycetes</taxon>
        <taxon>Kitasatosporales</taxon>
        <taxon>Streptomycetaceae</taxon>
        <taxon>Streptomyces</taxon>
    </lineage>
</organism>
<name>A0A1E5PG20_9ACTN</name>
<dbReference type="EMBL" id="MEHJ01000001">
    <property type="protein sequence ID" value="OEJ28472.1"/>
    <property type="molecule type" value="Genomic_DNA"/>
</dbReference>
<dbReference type="Gene3D" id="2.60.120.10">
    <property type="entry name" value="Jelly Rolls"/>
    <property type="match status" value="1"/>
</dbReference>
<dbReference type="OrthoDB" id="8451629at2"/>